<dbReference type="EMBL" id="QBMN01000108">
    <property type="protein sequence ID" value="PZO38124.1"/>
    <property type="molecule type" value="Genomic_DNA"/>
</dbReference>
<organism evidence="1 2">
    <name type="scientific">Shackletoniella antarctica</name>
    <dbReference type="NCBI Taxonomy" id="268115"/>
    <lineage>
        <taxon>Bacteria</taxon>
        <taxon>Bacillati</taxon>
        <taxon>Cyanobacteriota</taxon>
        <taxon>Cyanophyceae</taxon>
        <taxon>Oculatellales</taxon>
        <taxon>Oculatellaceae</taxon>
        <taxon>Shackletoniella</taxon>
    </lineage>
</organism>
<evidence type="ECO:0000313" key="2">
    <source>
        <dbReference type="Proteomes" id="UP000249081"/>
    </source>
</evidence>
<dbReference type="AlphaFoldDB" id="A0A2W4VYX6"/>
<reference evidence="2" key="1">
    <citation type="submission" date="2018-04" db="EMBL/GenBank/DDBJ databases">
        <authorList>
            <person name="Cornet L."/>
        </authorList>
    </citation>
    <scope>NUCLEOTIDE SEQUENCE [LARGE SCALE GENOMIC DNA]</scope>
</reference>
<dbReference type="Pfam" id="PF11848">
    <property type="entry name" value="DUF3368"/>
    <property type="match status" value="1"/>
</dbReference>
<comment type="caution">
    <text evidence="1">The sequence shown here is derived from an EMBL/GenBank/DDBJ whole genome shotgun (WGS) entry which is preliminary data.</text>
</comment>
<evidence type="ECO:0000313" key="1">
    <source>
        <dbReference type="EMBL" id="PZO38124.1"/>
    </source>
</evidence>
<proteinExistence type="predicted"/>
<dbReference type="InterPro" id="IPR021799">
    <property type="entry name" value="PIN-like_prokaryotic"/>
</dbReference>
<accession>A0A2W4VYX6</accession>
<reference evidence="1 2" key="2">
    <citation type="submission" date="2018-06" db="EMBL/GenBank/DDBJ databases">
        <title>Metagenomic assembly of (sub)arctic Cyanobacteria and their associated microbiome from non-axenic cultures.</title>
        <authorList>
            <person name="Baurain D."/>
        </authorList>
    </citation>
    <scope>NUCLEOTIDE SEQUENCE [LARGE SCALE GENOMIC DNA]</scope>
    <source>
        <strain evidence="1">ULC041bin1</strain>
    </source>
</reference>
<protein>
    <submittedName>
        <fullName evidence="1">DUF3368 domain-containing protein</fullName>
    </submittedName>
</protein>
<dbReference type="PANTHER" id="PTHR39550:SF1">
    <property type="entry name" value="SLL0658 PROTEIN"/>
    <property type="match status" value="1"/>
</dbReference>
<gene>
    <name evidence="1" type="ORF">DCF17_14990</name>
</gene>
<name>A0A2W4VYX6_9CYAN</name>
<dbReference type="Proteomes" id="UP000249081">
    <property type="component" value="Unassembled WGS sequence"/>
</dbReference>
<sequence>MVVCDTSPICYLVLIGETGLLPQLSESVTIPTGVKDELMAEQNHVLIQSWIAAPPDWVNIQLVPQLIDNLPTKLGRGEREAISLAVSLQASLIILDDWEARQAALSQGLTITGLLGVLFRAGTEGLLDFSSAIGRLQQTSFRASPILIQQFLDRYARAMGQQP</sequence>
<dbReference type="PANTHER" id="PTHR39550">
    <property type="entry name" value="SLL0658 PROTEIN"/>
    <property type="match status" value="1"/>
</dbReference>